<evidence type="ECO:0000313" key="2">
    <source>
        <dbReference type="Proteomes" id="UP000692954"/>
    </source>
</evidence>
<dbReference type="AlphaFoldDB" id="A0A8S1RS01"/>
<sequence length="195" mass="23263">MLEKINQNDWICSQPQQNHRDMVMCNIINSKEDQLFSGSRFKQEQIDLLLLIKKTQCQISFAVDKDSIILWERNQNNKFEFKYVFIIAEILKILSNNKKLNSYLLTNSSINSQFKLKDQNLSLQKIHSLYGQRQQGVRNQIKYGCLNQRKEFFKKKSKKLLIQAEIIKLLMNFFFQQFTINRGISYSQDIKQSYM</sequence>
<proteinExistence type="predicted"/>
<dbReference type="OrthoDB" id="412867at2759"/>
<protein>
    <submittedName>
        <fullName evidence="1">Uncharacterized protein</fullName>
    </submittedName>
</protein>
<reference evidence="1" key="1">
    <citation type="submission" date="2021-01" db="EMBL/GenBank/DDBJ databases">
        <authorList>
            <consortium name="Genoscope - CEA"/>
            <person name="William W."/>
        </authorList>
    </citation>
    <scope>NUCLEOTIDE SEQUENCE</scope>
</reference>
<comment type="caution">
    <text evidence="1">The sequence shown here is derived from an EMBL/GenBank/DDBJ whole genome shotgun (WGS) entry which is preliminary data.</text>
</comment>
<gene>
    <name evidence="1" type="ORF">PSON_ATCC_30995.1.T3590001</name>
</gene>
<dbReference type="EMBL" id="CAJJDN010000359">
    <property type="protein sequence ID" value="CAD8131018.1"/>
    <property type="molecule type" value="Genomic_DNA"/>
</dbReference>
<dbReference type="Proteomes" id="UP000692954">
    <property type="component" value="Unassembled WGS sequence"/>
</dbReference>
<accession>A0A8S1RS01</accession>
<evidence type="ECO:0000313" key="1">
    <source>
        <dbReference type="EMBL" id="CAD8131018.1"/>
    </source>
</evidence>
<keyword evidence="2" id="KW-1185">Reference proteome</keyword>
<name>A0A8S1RS01_9CILI</name>
<organism evidence="1 2">
    <name type="scientific">Paramecium sonneborni</name>
    <dbReference type="NCBI Taxonomy" id="65129"/>
    <lineage>
        <taxon>Eukaryota</taxon>
        <taxon>Sar</taxon>
        <taxon>Alveolata</taxon>
        <taxon>Ciliophora</taxon>
        <taxon>Intramacronucleata</taxon>
        <taxon>Oligohymenophorea</taxon>
        <taxon>Peniculida</taxon>
        <taxon>Parameciidae</taxon>
        <taxon>Paramecium</taxon>
    </lineage>
</organism>